<evidence type="ECO:0000313" key="2">
    <source>
        <dbReference type="Proteomes" id="UP000281474"/>
    </source>
</evidence>
<keyword evidence="2" id="KW-1185">Reference proteome</keyword>
<sequence>MDTRPHLAKLKDCVKPNVVIDYEVIQKRVAEHDGRIIKYHVEANIGITIPSLPNRTYYLYQSPFIWAPISANSTEAIPEVDVPG</sequence>
<gene>
    <name evidence="1" type="ORF">D5018_16860</name>
</gene>
<organism evidence="1 2">
    <name type="scientific">Parashewanella curva</name>
    <dbReference type="NCBI Taxonomy" id="2338552"/>
    <lineage>
        <taxon>Bacteria</taxon>
        <taxon>Pseudomonadati</taxon>
        <taxon>Pseudomonadota</taxon>
        <taxon>Gammaproteobacteria</taxon>
        <taxon>Alteromonadales</taxon>
        <taxon>Shewanellaceae</taxon>
        <taxon>Parashewanella</taxon>
    </lineage>
</organism>
<reference evidence="1 2" key="1">
    <citation type="submission" date="2018-09" db="EMBL/GenBank/DDBJ databases">
        <title>Phylogeny of the Shewanellaceae, and recommendation for two new genera, Pseudoshewanella and Parashewanella.</title>
        <authorList>
            <person name="Wang G."/>
        </authorList>
    </citation>
    <scope>NUCLEOTIDE SEQUENCE [LARGE SCALE GENOMIC DNA]</scope>
    <source>
        <strain evidence="1 2">C51</strain>
    </source>
</reference>
<dbReference type="Proteomes" id="UP000281474">
    <property type="component" value="Unassembled WGS sequence"/>
</dbReference>
<accession>A0A3L8PVB6</accession>
<dbReference type="EMBL" id="QZEI01000067">
    <property type="protein sequence ID" value="RLV58523.1"/>
    <property type="molecule type" value="Genomic_DNA"/>
</dbReference>
<dbReference type="RefSeq" id="WP_121840160.1">
    <property type="nucleotide sequence ID" value="NZ_ML014816.1"/>
</dbReference>
<proteinExistence type="predicted"/>
<evidence type="ECO:0000313" key="1">
    <source>
        <dbReference type="EMBL" id="RLV58523.1"/>
    </source>
</evidence>
<name>A0A3L8PVB6_9GAMM</name>
<protein>
    <submittedName>
        <fullName evidence="1">Uncharacterized protein</fullName>
    </submittedName>
</protein>
<comment type="caution">
    <text evidence="1">The sequence shown here is derived from an EMBL/GenBank/DDBJ whole genome shotgun (WGS) entry which is preliminary data.</text>
</comment>
<dbReference type="AlphaFoldDB" id="A0A3L8PVB6"/>